<feature type="transmembrane region" description="Helical" evidence="1">
    <location>
        <begin position="72"/>
        <end position="92"/>
    </location>
</feature>
<keyword evidence="1" id="KW-0472">Membrane</keyword>
<keyword evidence="1" id="KW-0812">Transmembrane</keyword>
<proteinExistence type="predicted"/>
<reference evidence="2 3" key="1">
    <citation type="submission" date="2020-06" db="EMBL/GenBank/DDBJ databases">
        <title>Oricola thermophila sp. nov. isolated from a tidal sediments.</title>
        <authorList>
            <person name="Kwon K.K."/>
            <person name="Yang S.-H."/>
            <person name="Park M.-J."/>
        </authorList>
    </citation>
    <scope>NUCLEOTIDE SEQUENCE [LARGE SCALE GENOMIC DNA]</scope>
    <source>
        <strain evidence="2 3">MEBiC13590</strain>
    </source>
</reference>
<dbReference type="Proteomes" id="UP000509367">
    <property type="component" value="Chromosome"/>
</dbReference>
<keyword evidence="1" id="KW-1133">Transmembrane helix</keyword>
<organism evidence="2 3">
    <name type="scientific">Oricola thermophila</name>
    <dbReference type="NCBI Taxonomy" id="2742145"/>
    <lineage>
        <taxon>Bacteria</taxon>
        <taxon>Pseudomonadati</taxon>
        <taxon>Pseudomonadota</taxon>
        <taxon>Alphaproteobacteria</taxon>
        <taxon>Hyphomicrobiales</taxon>
        <taxon>Ahrensiaceae</taxon>
        <taxon>Oricola</taxon>
    </lineage>
</organism>
<evidence type="ECO:0000313" key="2">
    <source>
        <dbReference type="EMBL" id="QKV20285.1"/>
    </source>
</evidence>
<name>A0A6N1VKJ4_9HYPH</name>
<keyword evidence="3" id="KW-1185">Reference proteome</keyword>
<feature type="transmembrane region" description="Helical" evidence="1">
    <location>
        <begin position="42"/>
        <end position="60"/>
    </location>
</feature>
<evidence type="ECO:0008006" key="4">
    <source>
        <dbReference type="Google" id="ProtNLM"/>
    </source>
</evidence>
<dbReference type="AlphaFoldDB" id="A0A6N1VKJ4"/>
<dbReference type="RefSeq" id="WP_175278176.1">
    <property type="nucleotide sequence ID" value="NZ_CP054836.1"/>
</dbReference>
<evidence type="ECO:0000313" key="3">
    <source>
        <dbReference type="Proteomes" id="UP000509367"/>
    </source>
</evidence>
<gene>
    <name evidence="2" type="ORF">HTY61_18415</name>
</gene>
<evidence type="ECO:0000256" key="1">
    <source>
        <dbReference type="SAM" id="Phobius"/>
    </source>
</evidence>
<dbReference type="KEGG" id="orm:HTY61_18415"/>
<dbReference type="EMBL" id="CP054836">
    <property type="protein sequence ID" value="QKV20285.1"/>
    <property type="molecule type" value="Genomic_DNA"/>
</dbReference>
<sequence length="97" mass="9946">MLTSMDTVSLLVLGLAIAAGAYFIAAAMDGVMGPDGFGTVPNMVILIAGSFLGLYATEYLHLPAYSTTSQAVVGVSGAFSCLAFLAVLKSLANRFGY</sequence>
<accession>A0A6N1VKJ4</accession>
<protein>
    <recommendedName>
        <fullName evidence="4">GlsB/YeaQ/YmgE family stress response membrane protein</fullName>
    </recommendedName>
</protein>